<dbReference type="GeneID" id="111121698"/>
<keyword evidence="3" id="KW-1185">Reference proteome</keyword>
<name>A0A8B8CU79_CRAVI</name>
<feature type="transmembrane region" description="Helical" evidence="2">
    <location>
        <begin position="413"/>
        <end position="432"/>
    </location>
</feature>
<gene>
    <name evidence="4" type="primary">LOC111121698</name>
</gene>
<feature type="compositionally biased region" description="Basic and acidic residues" evidence="1">
    <location>
        <begin position="123"/>
        <end position="137"/>
    </location>
</feature>
<accession>A0A8B8CU79</accession>
<sequence length="436" mass="49400">MASWMKLSETCCNCGKTFSRQQGEKSYSRKSLESTAVVNKVNTTLGALVEEEFNVTLTQDRKRQRFLCSECTWAFVSVAKSTSTRREALSKIKERSDATYLAKKLRSPVPTPRKLKKMRTMSPRKELAKQSLETEKKTAKKKRVHTFMETEVNKALNAIRHRKYQRGLSILLKARVGFKKAVLDIAQQTVRSEVKDLKRARNSSFQGGKTIEGISKFDWENQFHESSKTCPVLLQVLTGALTSQQSIHHLGLACKPHNSVKPIIAVLVSQILYQHRPRNLNFFQQLNSVQMWLAGCQREMFNRFNNLGLCIDNKGTRSYLDKIRTTYDTEVFKWKSSIEDYLLGLQSDSSASAAYTIPYADSEGTLSVHSMDSFPSSTAGSPRRPVNTGSPIKIGHFGSPMHISPPKTEGGKIIFTLYKLLGFFYFVSVIPFHRKC</sequence>
<feature type="region of interest" description="Disordered" evidence="1">
    <location>
        <begin position="110"/>
        <end position="140"/>
    </location>
</feature>
<dbReference type="RefSeq" id="XP_022318774.1">
    <property type="nucleotide sequence ID" value="XM_022463066.1"/>
</dbReference>
<evidence type="ECO:0000313" key="4">
    <source>
        <dbReference type="RefSeq" id="XP_022318774.1"/>
    </source>
</evidence>
<keyword evidence="2" id="KW-1133">Transmembrane helix</keyword>
<evidence type="ECO:0000313" key="3">
    <source>
        <dbReference type="Proteomes" id="UP000694844"/>
    </source>
</evidence>
<reference evidence="4" key="1">
    <citation type="submission" date="2025-08" db="UniProtKB">
        <authorList>
            <consortium name="RefSeq"/>
        </authorList>
    </citation>
    <scope>IDENTIFICATION</scope>
    <source>
        <tissue evidence="4">Whole sample</tissue>
    </source>
</reference>
<proteinExistence type="predicted"/>
<evidence type="ECO:0000256" key="2">
    <source>
        <dbReference type="SAM" id="Phobius"/>
    </source>
</evidence>
<dbReference type="AlphaFoldDB" id="A0A8B8CU79"/>
<protein>
    <submittedName>
        <fullName evidence="4">Uncharacterized protein LOC111121698</fullName>
    </submittedName>
</protein>
<dbReference type="KEGG" id="cvn:111121698"/>
<dbReference type="OrthoDB" id="10470194at2759"/>
<keyword evidence="2" id="KW-0812">Transmembrane</keyword>
<organism evidence="3 4">
    <name type="scientific">Crassostrea virginica</name>
    <name type="common">Eastern oyster</name>
    <dbReference type="NCBI Taxonomy" id="6565"/>
    <lineage>
        <taxon>Eukaryota</taxon>
        <taxon>Metazoa</taxon>
        <taxon>Spiralia</taxon>
        <taxon>Lophotrochozoa</taxon>
        <taxon>Mollusca</taxon>
        <taxon>Bivalvia</taxon>
        <taxon>Autobranchia</taxon>
        <taxon>Pteriomorphia</taxon>
        <taxon>Ostreida</taxon>
        <taxon>Ostreoidea</taxon>
        <taxon>Ostreidae</taxon>
        <taxon>Crassostrea</taxon>
    </lineage>
</organism>
<evidence type="ECO:0000256" key="1">
    <source>
        <dbReference type="SAM" id="MobiDB-lite"/>
    </source>
</evidence>
<keyword evidence="2" id="KW-0472">Membrane</keyword>
<dbReference type="Proteomes" id="UP000694844">
    <property type="component" value="Chromosome 2"/>
</dbReference>